<dbReference type="SUPFAM" id="SSF52540">
    <property type="entry name" value="P-loop containing nucleoside triphosphate hydrolases"/>
    <property type="match status" value="1"/>
</dbReference>
<dbReference type="PANTHER" id="PTHR46844:SF1">
    <property type="entry name" value="SLR5058 PROTEIN"/>
    <property type="match status" value="1"/>
</dbReference>
<dbReference type="RefSeq" id="WP_207129177.1">
    <property type="nucleotide sequence ID" value="NZ_BOPO01000148.1"/>
</dbReference>
<keyword evidence="3" id="KW-1185">Reference proteome</keyword>
<dbReference type="Proteomes" id="UP000614996">
    <property type="component" value="Unassembled WGS sequence"/>
</dbReference>
<dbReference type="InterPro" id="IPR054567">
    <property type="entry name" value="NNH7"/>
</dbReference>
<comment type="caution">
    <text evidence="2">The sequence shown here is derived from an EMBL/GenBank/DDBJ whole genome shotgun (WGS) entry which is preliminary data.</text>
</comment>
<dbReference type="Gene3D" id="3.40.50.300">
    <property type="entry name" value="P-loop containing nucleotide triphosphate hydrolases"/>
    <property type="match status" value="1"/>
</dbReference>
<gene>
    <name evidence="2" type="ORF">NUM_68620</name>
</gene>
<evidence type="ECO:0000259" key="1">
    <source>
        <dbReference type="Pfam" id="PF22738"/>
    </source>
</evidence>
<proteinExistence type="predicted"/>
<protein>
    <recommendedName>
        <fullName evidence="1">NACHT N-terminal Helical domain-containing protein</fullName>
    </recommendedName>
</protein>
<evidence type="ECO:0000313" key="2">
    <source>
        <dbReference type="EMBL" id="GIL31608.1"/>
    </source>
</evidence>
<organism evidence="2 3">
    <name type="scientific">Actinocatenispora comari</name>
    <dbReference type="NCBI Taxonomy" id="2807577"/>
    <lineage>
        <taxon>Bacteria</taxon>
        <taxon>Bacillati</taxon>
        <taxon>Actinomycetota</taxon>
        <taxon>Actinomycetes</taxon>
        <taxon>Micromonosporales</taxon>
        <taxon>Micromonosporaceae</taxon>
        <taxon>Actinocatenispora</taxon>
    </lineage>
</organism>
<reference evidence="3" key="1">
    <citation type="journal article" date="2021" name="Int. J. Syst. Evol. Microbiol.">
        <title>Actinocatenispora comari sp. nov., an endophytic actinomycete isolated from aerial parts of Comarum salesowianum.</title>
        <authorList>
            <person name="Oyunbileg N."/>
            <person name="Iizaka Y."/>
            <person name="Hamada M."/>
            <person name="Davaapurev B.O."/>
            <person name="Fukumoto A."/>
            <person name="Tsetseg B."/>
            <person name="Kato F."/>
            <person name="Tamura T."/>
            <person name="Batkhuu J."/>
            <person name="Anzai Y."/>
        </authorList>
    </citation>
    <scope>NUCLEOTIDE SEQUENCE [LARGE SCALE GENOMIC DNA]</scope>
    <source>
        <strain evidence="3">NUM-2625</strain>
    </source>
</reference>
<dbReference type="InterPro" id="IPR027417">
    <property type="entry name" value="P-loop_NTPase"/>
</dbReference>
<sequence>MRSVGYRDAVTLLAPERSLLAGLDRALGGALLGATVATGGLASPVLSLFDVKGEVLRLAGPLLGRLSDRLAGTTRYDRTQRLLAAHTVLVVTAFFEAFDELDLPFDTDRLHLTRAERHRAAEPRQPGQAEAGDLDLLLGDGDLAGFPGLAAAHRPRFAAMGRRLTGFVQGLAVWDELTDTQRAEVLSRCGDPLAERAGDRYAELYRRLAVDVPEFGFWAAQLDHEHTRAEVRRLGHSLSDLAELLRRVPGGRAPGERRAALARAYQAQLGRPALTDRDLPDGLRMPTLGEAYLDPHFRLLTVTGQSADEDAWSCCEVRADLPRYFAGYLTGPAATEAPLLVLGQPGAGKSVLTQVLAARLPAADFLPIRVVLRSVRADVELQAQIEDAIYAATGDHVGWPELVRSAGDALPVVLLDGFDELLQATGVNQADYLERVARFQAREAEQGRPVAVLVTSRTAVAARVRYPAGTTLVRLEPFGAAHVTEWLAVWHRVNDAHFAGRIRALTADVALRYRQLSTQPLLLQMLALYDAEDNALRHADADGIDEAGLYERLLATFARREVRKRGESLPDEQLAARTEQELQRLSLVAFAMFNRGRQWVTATELDADLAALGVHTDEVPATGFRAPLTAADRVLGRFFFIQRSVARRSTEHLETYEFLHATFGEYLIARLISELVSTLLTRRSALHLASRSTVDDDVLWALLSFVSMCDQENVLPFLIARLGASDRQEMRAALVLALNGDDDRPRGYGDYRPVPRALVARLAIYRANLMLLVLATSGTVRAGELWPDEEPRRAWRHHALQWQSSLSFGAFRRFTGAVTVEQIRHEGRSDLRLSLEHLPLPGRSPGRPRTAHDLNWHLDRERGSTPVRANFGDWPSALRNLGFTADLHSDIARQTLAPLVRLTGESWAIRGPYGQLIPLAQPLIALALADRSGSTRGELPALYRTVLSAVPSVLAGPRVRVLLLGWLARDAHGLDDRLCREVLAAVAPDLRGDGARGSAAFAAAVEAIARGRELSAVWRVLSAGPVAALLAADPGPLRLRIWIALHEAGAGVEDDEAAEFLGSLDPASFTGEDQHVLRRAGWLFRSAHPGTPLPWPDPAAGGTPSAGLVDLLLGRGSHVSRGS</sequence>
<feature type="domain" description="NACHT N-terminal Helical" evidence="1">
    <location>
        <begin position="2"/>
        <end position="222"/>
    </location>
</feature>
<evidence type="ECO:0000313" key="3">
    <source>
        <dbReference type="Proteomes" id="UP000614996"/>
    </source>
</evidence>
<dbReference type="PANTHER" id="PTHR46844">
    <property type="entry name" value="SLR5058 PROTEIN"/>
    <property type="match status" value="1"/>
</dbReference>
<dbReference type="Pfam" id="PF22738">
    <property type="entry name" value="NNH7"/>
    <property type="match status" value="1"/>
</dbReference>
<dbReference type="AlphaFoldDB" id="A0A8J4AMM3"/>
<dbReference type="EMBL" id="BOPO01000148">
    <property type="protein sequence ID" value="GIL31608.1"/>
    <property type="molecule type" value="Genomic_DNA"/>
</dbReference>
<name>A0A8J4AMM3_9ACTN</name>
<accession>A0A8J4AMM3</accession>